<evidence type="ECO:0000256" key="3">
    <source>
        <dbReference type="ARBA" id="ARBA00023239"/>
    </source>
</evidence>
<keyword evidence="6" id="KW-1185">Reference proteome</keyword>
<keyword evidence="3 5" id="KW-0456">Lyase</keyword>
<comment type="subunit">
    <text evidence="1">Homodimer.</text>
</comment>
<accession>A0ABW3Z2Q7</accession>
<reference evidence="6" key="1">
    <citation type="journal article" date="2019" name="Int. J. Syst. Evol. Microbiol.">
        <title>The Global Catalogue of Microorganisms (GCM) 10K type strain sequencing project: providing services to taxonomists for standard genome sequencing and annotation.</title>
        <authorList>
            <consortium name="The Broad Institute Genomics Platform"/>
            <consortium name="The Broad Institute Genome Sequencing Center for Infectious Disease"/>
            <person name="Wu L."/>
            <person name="Ma J."/>
        </authorList>
    </citation>
    <scope>NUCLEOTIDE SEQUENCE [LARGE SCALE GENOMIC DNA]</scope>
    <source>
        <strain evidence="6">CCUG 55609</strain>
    </source>
</reference>
<sequence>MSILREIEIEMLRPETAAVFGRALVFDGRPATSSGEWWRCWEGCAELSAGRQWVGFVQASGGNPEIRSMEREPGTEIVIPVDGELVQVVATGTRDATGVERPDALEARAFVLKPGTALVMAPGVWHAAAFGLRGPTSYFYVAERRKAEDSEGRGGWVEFADRFRLSCRFPANHEGIA</sequence>
<dbReference type="InterPro" id="IPR011051">
    <property type="entry name" value="RmlC_Cupin_sf"/>
</dbReference>
<dbReference type="SUPFAM" id="SSF51182">
    <property type="entry name" value="RmlC-like cupins"/>
    <property type="match status" value="1"/>
</dbReference>
<gene>
    <name evidence="5" type="ORF">ACFQ33_19965</name>
</gene>
<dbReference type="Gene3D" id="2.60.120.480">
    <property type="entry name" value="Ureidoglycolate hydrolase"/>
    <property type="match status" value="1"/>
</dbReference>
<dbReference type="Pfam" id="PF04115">
    <property type="entry name" value="Ureidogly_lyase"/>
    <property type="match status" value="1"/>
</dbReference>
<dbReference type="GO" id="GO:0050385">
    <property type="term" value="F:ureidoglycolate lyase activity"/>
    <property type="evidence" value="ECO:0007669"/>
    <property type="project" value="UniProtKB-EC"/>
</dbReference>
<evidence type="ECO:0000256" key="2">
    <source>
        <dbReference type="ARBA" id="ARBA00022631"/>
    </source>
</evidence>
<dbReference type="InterPro" id="IPR024060">
    <property type="entry name" value="Ureidoglycolate_lyase_dom_sf"/>
</dbReference>
<evidence type="ECO:0000313" key="6">
    <source>
        <dbReference type="Proteomes" id="UP001597173"/>
    </source>
</evidence>
<name>A0ABW3Z2Q7_MYCRA</name>
<comment type="caution">
    <text evidence="5">The sequence shown here is derived from an EMBL/GenBank/DDBJ whole genome shotgun (WGS) entry which is preliminary data.</text>
</comment>
<keyword evidence="2" id="KW-0659">Purine metabolism</keyword>
<evidence type="ECO:0000313" key="5">
    <source>
        <dbReference type="EMBL" id="MFD1330168.1"/>
    </source>
</evidence>
<proteinExistence type="predicted"/>
<protein>
    <submittedName>
        <fullName evidence="5">Ureidoglycolate lyase</fullName>
        <ecNumber evidence="5">4.3.2.3</ecNumber>
    </submittedName>
</protein>
<dbReference type="Proteomes" id="UP001597173">
    <property type="component" value="Unassembled WGS sequence"/>
</dbReference>
<evidence type="ECO:0000256" key="1">
    <source>
        <dbReference type="ARBA" id="ARBA00011738"/>
    </source>
</evidence>
<dbReference type="RefSeq" id="WP_374841033.1">
    <property type="nucleotide sequence ID" value="NZ_JBHEEW010000018.1"/>
</dbReference>
<comment type="catalytic activity">
    <reaction evidence="4">
        <text>(S)-ureidoglycolate = urea + glyoxylate</text>
        <dbReference type="Rhea" id="RHEA:11304"/>
        <dbReference type="ChEBI" id="CHEBI:16199"/>
        <dbReference type="ChEBI" id="CHEBI:36655"/>
        <dbReference type="ChEBI" id="CHEBI:57296"/>
        <dbReference type="EC" id="4.3.2.3"/>
    </reaction>
</comment>
<dbReference type="EC" id="4.3.2.3" evidence="5"/>
<organism evidence="5 6">
    <name type="scientific">Mycoplana ramosa</name>
    <name type="common">Mycoplana bullata</name>
    <dbReference type="NCBI Taxonomy" id="40837"/>
    <lineage>
        <taxon>Bacteria</taxon>
        <taxon>Pseudomonadati</taxon>
        <taxon>Pseudomonadota</taxon>
        <taxon>Alphaproteobacteria</taxon>
        <taxon>Hyphomicrobiales</taxon>
        <taxon>Rhizobiaceae</taxon>
        <taxon>Mycoplana</taxon>
    </lineage>
</organism>
<dbReference type="EMBL" id="JBHTNF010000019">
    <property type="protein sequence ID" value="MFD1330168.1"/>
    <property type="molecule type" value="Genomic_DNA"/>
</dbReference>
<dbReference type="InterPro" id="IPR007247">
    <property type="entry name" value="Ureidogly_lyase"/>
</dbReference>
<evidence type="ECO:0000256" key="4">
    <source>
        <dbReference type="ARBA" id="ARBA00047684"/>
    </source>
</evidence>